<evidence type="ECO:0000313" key="4">
    <source>
        <dbReference type="EMBL" id="MXV15347.1"/>
    </source>
</evidence>
<reference evidence="4 5" key="1">
    <citation type="submission" date="2019-11" db="EMBL/GenBank/DDBJ databases">
        <title>Pedobacter sp. HMF7056 Genome sequencing and assembly.</title>
        <authorList>
            <person name="Kang H."/>
            <person name="Kim H."/>
            <person name="Joh K."/>
        </authorList>
    </citation>
    <scope>NUCLEOTIDE SEQUENCE [LARGE SCALE GENOMIC DNA]</scope>
    <source>
        <strain evidence="4 5">HMF7056</strain>
    </source>
</reference>
<dbReference type="AlphaFoldDB" id="A0A7K1XWY9"/>
<evidence type="ECO:0000256" key="1">
    <source>
        <dbReference type="ARBA" id="ARBA00023015"/>
    </source>
</evidence>
<evidence type="ECO:0000256" key="2">
    <source>
        <dbReference type="ARBA" id="ARBA00023125"/>
    </source>
</evidence>
<dbReference type="PANTHER" id="PTHR38465">
    <property type="entry name" value="HTH-TYPE TRANSCRIPTIONAL REGULATOR MJ1563-RELATED"/>
    <property type="match status" value="1"/>
</dbReference>
<dbReference type="EMBL" id="WVHS01000002">
    <property type="protein sequence ID" value="MXV15347.1"/>
    <property type="molecule type" value="Genomic_DNA"/>
</dbReference>
<comment type="caution">
    <text evidence="4">The sequence shown here is derived from an EMBL/GenBank/DDBJ whole genome shotgun (WGS) entry which is preliminary data.</text>
</comment>
<dbReference type="InterPro" id="IPR036390">
    <property type="entry name" value="WH_DNA-bd_sf"/>
</dbReference>
<evidence type="ECO:0000313" key="5">
    <source>
        <dbReference type="Proteomes" id="UP000451233"/>
    </source>
</evidence>
<dbReference type="Proteomes" id="UP000451233">
    <property type="component" value="Unassembled WGS sequence"/>
</dbReference>
<keyword evidence="5" id="KW-1185">Reference proteome</keyword>
<dbReference type="PANTHER" id="PTHR38465:SF1">
    <property type="entry name" value="HTH-TYPE TRANSCRIPTIONAL REGULATOR MJ1563-RELATED"/>
    <property type="match status" value="1"/>
</dbReference>
<organism evidence="4 5">
    <name type="scientific">Hufsiella ginkgonis</name>
    <dbReference type="NCBI Taxonomy" id="2695274"/>
    <lineage>
        <taxon>Bacteria</taxon>
        <taxon>Pseudomonadati</taxon>
        <taxon>Bacteroidota</taxon>
        <taxon>Sphingobacteriia</taxon>
        <taxon>Sphingobacteriales</taxon>
        <taxon>Sphingobacteriaceae</taxon>
        <taxon>Hufsiella</taxon>
    </lineage>
</organism>
<name>A0A7K1XWY9_9SPHI</name>
<dbReference type="GO" id="GO:0003677">
    <property type="term" value="F:DNA binding"/>
    <property type="evidence" value="ECO:0007669"/>
    <property type="project" value="UniProtKB-KW"/>
</dbReference>
<dbReference type="SUPFAM" id="SSF46785">
    <property type="entry name" value="Winged helix' DNA-binding domain"/>
    <property type="match status" value="1"/>
</dbReference>
<accession>A0A7K1XWY9</accession>
<dbReference type="InterPro" id="IPR036388">
    <property type="entry name" value="WH-like_DNA-bd_sf"/>
</dbReference>
<dbReference type="Gene3D" id="1.10.10.10">
    <property type="entry name" value="Winged helix-like DNA-binding domain superfamily/Winged helix DNA-binding domain"/>
    <property type="match status" value="1"/>
</dbReference>
<evidence type="ECO:0000256" key="3">
    <source>
        <dbReference type="ARBA" id="ARBA00023163"/>
    </source>
</evidence>
<gene>
    <name evidence="4" type="ORF">GS398_08535</name>
</gene>
<keyword evidence="1" id="KW-0805">Transcription regulation</keyword>
<dbReference type="RefSeq" id="WP_160906348.1">
    <property type="nucleotide sequence ID" value="NZ_WVHS01000002.1"/>
</dbReference>
<dbReference type="InterPro" id="IPR052362">
    <property type="entry name" value="HTH-GbsR_regulator"/>
</dbReference>
<protein>
    <submittedName>
        <fullName evidence="4">MarR family transcriptional regulator</fullName>
    </submittedName>
</protein>
<sequence>MSGNKISLTKEQVTLIEELAQVNETFGSQPAMSKILGLLVVSDETELTFDQIKDTLALSKSAVSQALSQLLMAKKISYKTRIGDRKRYFHVRVADWDTQVLEQFNGILSLTAVYKKVLQVRPDSTQEFNANLKRMTEFLSMLHNQVIATYQKYQEENK</sequence>
<keyword evidence="3" id="KW-0804">Transcription</keyword>
<proteinExistence type="predicted"/>
<keyword evidence="2" id="KW-0238">DNA-binding</keyword>